<organism evidence="1 2">
    <name type="scientific">Candidatus Muproteobacteria bacterium RBG_16_60_9</name>
    <dbReference type="NCBI Taxonomy" id="1817755"/>
    <lineage>
        <taxon>Bacteria</taxon>
        <taxon>Pseudomonadati</taxon>
        <taxon>Pseudomonadota</taxon>
        <taxon>Candidatus Muproteobacteria</taxon>
    </lineage>
</organism>
<reference evidence="1 2" key="1">
    <citation type="journal article" date="2016" name="Nat. Commun.">
        <title>Thousands of microbial genomes shed light on interconnected biogeochemical processes in an aquifer system.</title>
        <authorList>
            <person name="Anantharaman K."/>
            <person name="Brown C.T."/>
            <person name="Hug L.A."/>
            <person name="Sharon I."/>
            <person name="Castelle C.J."/>
            <person name="Probst A.J."/>
            <person name="Thomas B.C."/>
            <person name="Singh A."/>
            <person name="Wilkins M.J."/>
            <person name="Karaoz U."/>
            <person name="Brodie E.L."/>
            <person name="Williams K.H."/>
            <person name="Hubbard S.S."/>
            <person name="Banfield J.F."/>
        </authorList>
    </citation>
    <scope>NUCLEOTIDE SEQUENCE [LARGE SCALE GENOMIC DNA]</scope>
</reference>
<dbReference type="InterPro" id="IPR016631">
    <property type="entry name" value="Regulatory_RpfE"/>
</dbReference>
<comment type="caution">
    <text evidence="1">The sequence shown here is derived from an EMBL/GenBank/DDBJ whole genome shotgun (WGS) entry which is preliminary data.</text>
</comment>
<proteinExistence type="predicted"/>
<name>A0A1F6UXX8_9PROT</name>
<dbReference type="EMBL" id="MFSP01000180">
    <property type="protein sequence ID" value="OGI62271.1"/>
    <property type="molecule type" value="Genomic_DNA"/>
</dbReference>
<accession>A0A1F6UXX8</accession>
<dbReference type="AlphaFoldDB" id="A0A1F6UXX8"/>
<protein>
    <recommendedName>
        <fullName evidence="3">Phosphoglycerate mutase</fullName>
    </recommendedName>
</protein>
<dbReference type="PIRSF" id="PIRSF015283">
    <property type="entry name" value="Regulatory_RpfE"/>
    <property type="match status" value="1"/>
</dbReference>
<gene>
    <name evidence="1" type="ORF">A2W18_03750</name>
</gene>
<dbReference type="Proteomes" id="UP000179076">
    <property type="component" value="Unassembled WGS sequence"/>
</dbReference>
<evidence type="ECO:0000313" key="2">
    <source>
        <dbReference type="Proteomes" id="UP000179076"/>
    </source>
</evidence>
<evidence type="ECO:0000313" key="1">
    <source>
        <dbReference type="EMBL" id="OGI62271.1"/>
    </source>
</evidence>
<evidence type="ECO:0008006" key="3">
    <source>
        <dbReference type="Google" id="ProtNLM"/>
    </source>
</evidence>
<sequence length="315" mass="36169">MARALETLLGRAERPQTSVVEYERQVFSLFGVVAPNDADLPVAAVTRALDLGVIDNGWWLRADPVHLRPERDRLILLDTQIVPITLEEANKLTAEIIESYAGHGWLLKSPRPGRWYLKPPRAARILTTPLPRVVGKDIHPYLPQGKDGKAWHTVLNEFQILLHTAKINTEREQRGELPFNSLWFWGGGRLPSISEVEWAELHSEEPISLALARLSETPSSARPTDFTDWQRQARRPGAHLAVLDQVRGAVQYGQERDWAEFVERLDRDWMAPAFRALKAREISEFTICADTGTFRIGQREIRRWWRRRPPLASYR</sequence>